<sequence length="644" mass="70397">MMSILPFASVRHRFTMYRNLLAHLSRPTTSLPLETIQAALAHHLAHLSPLPTPLAATAVSSPLFLSHPLTLAKLDALSTAFRHALHIKFDLLKRDAEQRSALGAVFSRAVRTRLALWVDALIKGLQGGQPVMRLACSTGVILGINDVKLTSQGFVENEVVLSLAEVMDLYKYDSFPLPSPSGAGEWEKEFQPQGDVDLLSIALIISSRSLPLVSEEKLKALPLEILSQLLTTTISTAFLAGKFLSSPPQPESPIMASIAPLSKLSSLAHSLLLDSRPKDGLVTAQATLTTLREVCAHVETDYRTCLQEPESTVLPWLMLKTLLFSTVMVAESVLSFVIYVPPTSTSTSIALTTLFALSHLAFVIQQFGGITASGDGFKELKKTVYLALDIVASQGDGEGERFVYELRDSNTNSKDTAEFVLAKKAFVLACVEQLIPVLSAECIERDVWSLCESHLSVPSHRETYESAHSVVLAVLSNSKDIVKRIVPFYTQCLVDNSGDGGLDTHQLCLAFSTLVRCACDSGDSALGWLPVDSLIREIKQTRTDEKKAKRLRLGLISCVSAVRGVPKLERILVEVRRVLCGSQGKSTGPPVSANDRVEEVEKLAEDIIHRVGGVDGEKEFVIRWWSEHRATFAVDKEDTELARL</sequence>
<dbReference type="InterPro" id="IPR055334">
    <property type="entry name" value="PEX8-like"/>
</dbReference>
<organism evidence="1 2">
    <name type="scientific">Armillaria novae-zelandiae</name>
    <dbReference type="NCBI Taxonomy" id="153914"/>
    <lineage>
        <taxon>Eukaryota</taxon>
        <taxon>Fungi</taxon>
        <taxon>Dikarya</taxon>
        <taxon>Basidiomycota</taxon>
        <taxon>Agaricomycotina</taxon>
        <taxon>Agaricomycetes</taxon>
        <taxon>Agaricomycetidae</taxon>
        <taxon>Agaricales</taxon>
        <taxon>Marasmiineae</taxon>
        <taxon>Physalacriaceae</taxon>
        <taxon>Armillaria</taxon>
    </lineage>
</organism>
<name>A0AA39UFR7_9AGAR</name>
<dbReference type="Proteomes" id="UP001175227">
    <property type="component" value="Unassembled WGS sequence"/>
</dbReference>
<dbReference type="PANTHER" id="PTHR39214">
    <property type="entry name" value="MICROBODY (PEROXISOME) BIOGENESIS PROTEIN PEROXIN 8 (EUROFUNG)"/>
    <property type="match status" value="1"/>
</dbReference>
<comment type="caution">
    <text evidence="1">The sequence shown here is derived from an EMBL/GenBank/DDBJ whole genome shotgun (WGS) entry which is preliminary data.</text>
</comment>
<proteinExistence type="predicted"/>
<gene>
    <name evidence="1" type="ORF">IW261DRAFT_1448343</name>
</gene>
<evidence type="ECO:0000313" key="2">
    <source>
        <dbReference type="Proteomes" id="UP001175227"/>
    </source>
</evidence>
<evidence type="ECO:0000313" key="1">
    <source>
        <dbReference type="EMBL" id="KAK0487527.1"/>
    </source>
</evidence>
<keyword evidence="2" id="KW-1185">Reference proteome</keyword>
<dbReference type="EMBL" id="JAUEPR010000003">
    <property type="protein sequence ID" value="KAK0487527.1"/>
    <property type="molecule type" value="Genomic_DNA"/>
</dbReference>
<protein>
    <submittedName>
        <fullName evidence="1">Uncharacterized protein</fullName>
    </submittedName>
</protein>
<dbReference type="AlphaFoldDB" id="A0AA39UFR7"/>
<dbReference type="PANTHER" id="PTHR39214:SF1">
    <property type="entry name" value="MICROBODY (PEROXISOME) BIOGENESIS PROTEIN PEROXIN 8 (EUROFUNG)"/>
    <property type="match status" value="1"/>
</dbReference>
<accession>A0AA39UFR7</accession>
<reference evidence="1" key="1">
    <citation type="submission" date="2023-06" db="EMBL/GenBank/DDBJ databases">
        <authorList>
            <consortium name="Lawrence Berkeley National Laboratory"/>
            <person name="Ahrendt S."/>
            <person name="Sahu N."/>
            <person name="Indic B."/>
            <person name="Wong-Bajracharya J."/>
            <person name="Merenyi Z."/>
            <person name="Ke H.-M."/>
            <person name="Monk M."/>
            <person name="Kocsube S."/>
            <person name="Drula E."/>
            <person name="Lipzen A."/>
            <person name="Balint B."/>
            <person name="Henrissat B."/>
            <person name="Andreopoulos B."/>
            <person name="Martin F.M."/>
            <person name="Harder C.B."/>
            <person name="Rigling D."/>
            <person name="Ford K.L."/>
            <person name="Foster G.D."/>
            <person name="Pangilinan J."/>
            <person name="Papanicolaou A."/>
            <person name="Barry K."/>
            <person name="LaButti K."/>
            <person name="Viragh M."/>
            <person name="Koriabine M."/>
            <person name="Yan M."/>
            <person name="Riley R."/>
            <person name="Champramary S."/>
            <person name="Plett K.L."/>
            <person name="Tsai I.J."/>
            <person name="Slot J."/>
            <person name="Sipos G."/>
            <person name="Plett J."/>
            <person name="Nagy L.G."/>
            <person name="Grigoriev I.V."/>
        </authorList>
    </citation>
    <scope>NUCLEOTIDE SEQUENCE</scope>
    <source>
        <strain evidence="1">ICMP 16352</strain>
    </source>
</reference>